<protein>
    <recommendedName>
        <fullName evidence="2">Smr domain-containing protein</fullName>
    </recommendedName>
</protein>
<dbReference type="InterPro" id="IPR052772">
    <property type="entry name" value="Endo/PolyKinase_Domain-Protein"/>
</dbReference>
<dbReference type="InterPro" id="IPR036063">
    <property type="entry name" value="Smr_dom_sf"/>
</dbReference>
<dbReference type="PROSITE" id="PS50828">
    <property type="entry name" value="SMR"/>
    <property type="match status" value="1"/>
</dbReference>
<name>A0A9N9PKP3_9HELO</name>
<reference evidence="3" key="1">
    <citation type="submission" date="2021-07" db="EMBL/GenBank/DDBJ databases">
        <authorList>
            <person name="Durling M."/>
        </authorList>
    </citation>
    <scope>NUCLEOTIDE SEQUENCE</scope>
</reference>
<feature type="region of interest" description="Disordered" evidence="1">
    <location>
        <begin position="119"/>
        <end position="140"/>
    </location>
</feature>
<dbReference type="InterPro" id="IPR002625">
    <property type="entry name" value="Smr_dom"/>
</dbReference>
<feature type="compositionally biased region" description="Basic and acidic residues" evidence="1">
    <location>
        <begin position="229"/>
        <end position="238"/>
    </location>
</feature>
<accession>A0A9N9PKP3</accession>
<dbReference type="PANTHER" id="PTHR46535:SF1">
    <property type="entry name" value="NEDD4-BINDING PROTEIN 2"/>
    <property type="match status" value="1"/>
</dbReference>
<dbReference type="GO" id="GO:0004519">
    <property type="term" value="F:endonuclease activity"/>
    <property type="evidence" value="ECO:0007669"/>
    <property type="project" value="TreeGrafter"/>
</dbReference>
<dbReference type="InterPro" id="IPR058864">
    <property type="entry name" value="UBA_10"/>
</dbReference>
<sequence length="534" mass="57685">MKGEDGLQAQLLEDYRSVDSSTVLAIASDFDLCDPAQMSSLRQILDTLKEAVPFGEATGFDASGASGSNIQSGGLEAGGENDDSISGSGKSMPCWKSETDDTSTGISMSISDLHILDSHTDVPSSRDESPDKSYTSTLDDLDDKSKEAALLGIFPILKEFDIVWALKKYKGDASQAIDELMTQSFLEENGSRHKGIDAFSEGEIAPQALKSKRQKKRKKRRAATEDTGSQEKEETAVSKWETAKQDIDFIASKTEMPEQQVSSLYHKHGGSAKATISAIIEAYRDIYSETDDPVVHVEAYNLKRDFPSANLSDLEILIHLTSPSLPNAHALARRLATSPPTGKSKIQLEFRHAPIDLHETTSPTSSTSAIVPLSPLADPSAAASSYTESRNEYFNRAAAYYRKGKSDPLMGGAAAYYATEGRSYNVLAKQASSAAADILVNQQSSGDQLDLHGVNVKDALRITRERVTGWWVSRQNRENKGIGGGYRIVTGVGHHSEGGRGKLGPAVGKMLIREGWKVEVGVGVLVVRGVVGKR</sequence>
<dbReference type="Pfam" id="PF26286">
    <property type="entry name" value="UBA_10"/>
    <property type="match status" value="1"/>
</dbReference>
<comment type="caution">
    <text evidence="3">The sequence shown here is derived from an EMBL/GenBank/DDBJ whole genome shotgun (WGS) entry which is preliminary data.</text>
</comment>
<evidence type="ECO:0000313" key="4">
    <source>
        <dbReference type="Proteomes" id="UP000696280"/>
    </source>
</evidence>
<dbReference type="SUPFAM" id="SSF160443">
    <property type="entry name" value="SMR domain-like"/>
    <property type="match status" value="1"/>
</dbReference>
<evidence type="ECO:0000313" key="3">
    <source>
        <dbReference type="EMBL" id="CAG8950136.1"/>
    </source>
</evidence>
<dbReference type="GO" id="GO:0005634">
    <property type="term" value="C:nucleus"/>
    <property type="evidence" value="ECO:0007669"/>
    <property type="project" value="TreeGrafter"/>
</dbReference>
<feature type="region of interest" description="Disordered" evidence="1">
    <location>
        <begin position="60"/>
        <end position="102"/>
    </location>
</feature>
<dbReference type="OrthoDB" id="443981at2759"/>
<gene>
    <name evidence="3" type="ORF">HYFRA_00008371</name>
</gene>
<feature type="region of interest" description="Disordered" evidence="1">
    <location>
        <begin position="197"/>
        <end position="238"/>
    </location>
</feature>
<dbReference type="InterPro" id="IPR013899">
    <property type="entry name" value="DUF1771"/>
</dbReference>
<evidence type="ECO:0000259" key="2">
    <source>
        <dbReference type="PROSITE" id="PS50828"/>
    </source>
</evidence>
<dbReference type="Pfam" id="PF08590">
    <property type="entry name" value="DUF1771"/>
    <property type="match status" value="1"/>
</dbReference>
<dbReference type="PANTHER" id="PTHR46535">
    <property type="entry name" value="NEDD4-BINDING PROTEIN 2"/>
    <property type="match status" value="1"/>
</dbReference>
<dbReference type="AlphaFoldDB" id="A0A9N9PKP3"/>
<organism evidence="3 4">
    <name type="scientific">Hymenoscyphus fraxineus</name>
    <dbReference type="NCBI Taxonomy" id="746836"/>
    <lineage>
        <taxon>Eukaryota</taxon>
        <taxon>Fungi</taxon>
        <taxon>Dikarya</taxon>
        <taxon>Ascomycota</taxon>
        <taxon>Pezizomycotina</taxon>
        <taxon>Leotiomycetes</taxon>
        <taxon>Helotiales</taxon>
        <taxon>Helotiaceae</taxon>
        <taxon>Hymenoscyphus</taxon>
    </lineage>
</organism>
<dbReference type="CDD" id="cd14279">
    <property type="entry name" value="CUE"/>
    <property type="match status" value="1"/>
</dbReference>
<evidence type="ECO:0000256" key="1">
    <source>
        <dbReference type="SAM" id="MobiDB-lite"/>
    </source>
</evidence>
<dbReference type="Gene3D" id="3.30.1370.110">
    <property type="match status" value="1"/>
</dbReference>
<dbReference type="EMBL" id="CAJVRL010000035">
    <property type="protein sequence ID" value="CAG8950136.1"/>
    <property type="molecule type" value="Genomic_DNA"/>
</dbReference>
<dbReference type="Proteomes" id="UP000696280">
    <property type="component" value="Unassembled WGS sequence"/>
</dbReference>
<proteinExistence type="predicted"/>
<feature type="compositionally biased region" description="Basic residues" evidence="1">
    <location>
        <begin position="210"/>
        <end position="221"/>
    </location>
</feature>
<feature type="compositionally biased region" description="Basic and acidic residues" evidence="1">
    <location>
        <begin position="119"/>
        <end position="131"/>
    </location>
</feature>
<dbReference type="SMART" id="SM01162">
    <property type="entry name" value="DUF1771"/>
    <property type="match status" value="1"/>
</dbReference>
<keyword evidence="4" id="KW-1185">Reference proteome</keyword>
<feature type="domain" description="Smr" evidence="2">
    <location>
        <begin position="449"/>
        <end position="530"/>
    </location>
</feature>